<comment type="caution">
    <text evidence="1">The sequence shown here is derived from an EMBL/GenBank/DDBJ whole genome shotgun (WGS) entry which is preliminary data.</text>
</comment>
<reference evidence="1 2" key="1">
    <citation type="submission" date="2017-11" db="EMBL/GenBank/DDBJ databases">
        <title>Bacterial isolate from king chilli rhizosphere.</title>
        <authorList>
            <person name="Takhelmayum P."/>
            <person name="Sarangthem I."/>
        </authorList>
    </citation>
    <scope>NUCLEOTIDE SEQUENCE [LARGE SCALE GENOMIC DNA]</scope>
    <source>
        <strain evidence="2">t26</strain>
    </source>
</reference>
<organism evidence="1 2">
    <name type="scientific">Lysinibacillus xylanilyticus</name>
    <dbReference type="NCBI Taxonomy" id="582475"/>
    <lineage>
        <taxon>Bacteria</taxon>
        <taxon>Bacillati</taxon>
        <taxon>Bacillota</taxon>
        <taxon>Bacilli</taxon>
        <taxon>Bacillales</taxon>
        <taxon>Bacillaceae</taxon>
        <taxon>Lysinibacillus</taxon>
    </lineage>
</organism>
<dbReference type="EMBL" id="PHQY01000662">
    <property type="protein sequence ID" value="PJO41923.1"/>
    <property type="molecule type" value="Genomic_DNA"/>
</dbReference>
<gene>
    <name evidence="1" type="ORF">CWD94_20585</name>
</gene>
<accession>A0A2M9Q1H1</accession>
<dbReference type="RefSeq" id="WP_100544693.1">
    <property type="nucleotide sequence ID" value="NZ_CP158849.1"/>
</dbReference>
<proteinExistence type="predicted"/>
<evidence type="ECO:0000313" key="2">
    <source>
        <dbReference type="Proteomes" id="UP000232101"/>
    </source>
</evidence>
<evidence type="ECO:0000313" key="1">
    <source>
        <dbReference type="EMBL" id="PJO41923.1"/>
    </source>
</evidence>
<dbReference type="AlphaFoldDB" id="A0A2M9Q1H1"/>
<sequence length="95" mass="11127">MENVKWINGGYKEDNRIFDSEFEVKEWTEALYPDFVAYLSDKNNVGYATPDEKVIKYFASLFPEWAVYNKLQIGVCTGKTEIDGQIIYKIWTVKL</sequence>
<name>A0A2M9Q1H1_9BACI</name>
<dbReference type="Proteomes" id="UP000232101">
    <property type="component" value="Unassembled WGS sequence"/>
</dbReference>
<protein>
    <submittedName>
        <fullName evidence="1">Uncharacterized protein</fullName>
    </submittedName>
</protein>